<accession>A0ABR1WR81</accession>
<evidence type="ECO:0000313" key="2">
    <source>
        <dbReference type="EMBL" id="KAK8086034.1"/>
    </source>
</evidence>
<feature type="compositionally biased region" description="Polar residues" evidence="1">
    <location>
        <begin position="26"/>
        <end position="43"/>
    </location>
</feature>
<organism evidence="2 3">
    <name type="scientific">Apiospora phragmitis</name>
    <dbReference type="NCBI Taxonomy" id="2905665"/>
    <lineage>
        <taxon>Eukaryota</taxon>
        <taxon>Fungi</taxon>
        <taxon>Dikarya</taxon>
        <taxon>Ascomycota</taxon>
        <taxon>Pezizomycotina</taxon>
        <taxon>Sordariomycetes</taxon>
        <taxon>Xylariomycetidae</taxon>
        <taxon>Amphisphaeriales</taxon>
        <taxon>Apiosporaceae</taxon>
        <taxon>Apiospora</taxon>
    </lineage>
</organism>
<dbReference type="Proteomes" id="UP001480595">
    <property type="component" value="Unassembled WGS sequence"/>
</dbReference>
<keyword evidence="3" id="KW-1185">Reference proteome</keyword>
<feature type="region of interest" description="Disordered" evidence="1">
    <location>
        <begin position="1"/>
        <end position="56"/>
    </location>
</feature>
<evidence type="ECO:0000313" key="3">
    <source>
        <dbReference type="Proteomes" id="UP001480595"/>
    </source>
</evidence>
<dbReference type="GeneID" id="92085480"/>
<dbReference type="RefSeq" id="XP_066720558.1">
    <property type="nucleotide sequence ID" value="XM_066852417.1"/>
</dbReference>
<gene>
    <name evidence="2" type="ORF">PG994_001008</name>
</gene>
<name>A0ABR1WR81_9PEZI</name>
<evidence type="ECO:0000256" key="1">
    <source>
        <dbReference type="SAM" id="MobiDB-lite"/>
    </source>
</evidence>
<dbReference type="EMBL" id="JAQQWL010000002">
    <property type="protein sequence ID" value="KAK8086034.1"/>
    <property type="molecule type" value="Genomic_DNA"/>
</dbReference>
<reference evidence="2 3" key="1">
    <citation type="submission" date="2023-01" db="EMBL/GenBank/DDBJ databases">
        <title>Analysis of 21 Apiospora genomes using comparative genomics revels a genus with tremendous synthesis potential of carbohydrate active enzymes and secondary metabolites.</title>
        <authorList>
            <person name="Sorensen T."/>
        </authorList>
    </citation>
    <scope>NUCLEOTIDE SEQUENCE [LARGE SCALE GENOMIC DNA]</scope>
    <source>
        <strain evidence="2 3">CBS 135458</strain>
    </source>
</reference>
<proteinExistence type="predicted"/>
<protein>
    <submittedName>
        <fullName evidence="2">Uncharacterized protein</fullName>
    </submittedName>
</protein>
<sequence length="205" mass="22654">MPNNRVANCRHTSAAVKQEETDDDTNPSQISGFSRQIQASTPVGQEHHNSKKPVSSRKRAFGEYDWAGNLRAAQEAAERAGIMELPIHDVSWGFAGGRVTGVYDLSMYDNQKHFVSYDGSDLLACVPYLVMKDTVLLKLAKLHIGCLSNSAHPDDVELQQNWHKMEGSDEGSWAIYIHPKADSSPVSRESRETSCAALAGCLYHH</sequence>
<comment type="caution">
    <text evidence="2">The sequence shown here is derived from an EMBL/GenBank/DDBJ whole genome shotgun (WGS) entry which is preliminary data.</text>
</comment>